<dbReference type="Pfam" id="PF18962">
    <property type="entry name" value="Por_Secre_tail"/>
    <property type="match status" value="1"/>
</dbReference>
<keyword evidence="1" id="KW-0732">Signal</keyword>
<dbReference type="InterPro" id="IPR026444">
    <property type="entry name" value="Secre_tail"/>
</dbReference>
<evidence type="ECO:0000313" key="3">
    <source>
        <dbReference type="EMBL" id="OQP46705.1"/>
    </source>
</evidence>
<organism evidence="3 4">
    <name type="scientific">Niastella populi</name>
    <dbReference type="NCBI Taxonomy" id="550983"/>
    <lineage>
        <taxon>Bacteria</taxon>
        <taxon>Pseudomonadati</taxon>
        <taxon>Bacteroidota</taxon>
        <taxon>Chitinophagia</taxon>
        <taxon>Chitinophagales</taxon>
        <taxon>Chitinophagaceae</taxon>
        <taxon>Niastella</taxon>
    </lineage>
</organism>
<evidence type="ECO:0000256" key="1">
    <source>
        <dbReference type="SAM" id="SignalP"/>
    </source>
</evidence>
<dbReference type="NCBIfam" id="TIGR04183">
    <property type="entry name" value="Por_Secre_tail"/>
    <property type="match status" value="1"/>
</dbReference>
<evidence type="ECO:0000313" key="4">
    <source>
        <dbReference type="Proteomes" id="UP000192276"/>
    </source>
</evidence>
<evidence type="ECO:0000259" key="2">
    <source>
        <dbReference type="Pfam" id="PF18962"/>
    </source>
</evidence>
<dbReference type="STRING" id="550983.A4R26_08290"/>
<dbReference type="Gene3D" id="2.60.40.10">
    <property type="entry name" value="Immunoglobulins"/>
    <property type="match status" value="1"/>
</dbReference>
<proteinExistence type="predicted"/>
<name>A0A1V9ELG1_9BACT</name>
<dbReference type="AlphaFoldDB" id="A0A1V9ELG1"/>
<dbReference type="EMBL" id="LWBP01000243">
    <property type="protein sequence ID" value="OQP46705.1"/>
    <property type="molecule type" value="Genomic_DNA"/>
</dbReference>
<dbReference type="InterPro" id="IPR036116">
    <property type="entry name" value="FN3_sf"/>
</dbReference>
<comment type="caution">
    <text evidence="3">The sequence shown here is derived from an EMBL/GenBank/DDBJ whole genome shotgun (WGS) entry which is preliminary data.</text>
</comment>
<feature type="signal peptide" evidence="1">
    <location>
        <begin position="1"/>
        <end position="16"/>
    </location>
</feature>
<dbReference type="SUPFAM" id="SSF49265">
    <property type="entry name" value="Fibronectin type III"/>
    <property type="match status" value="1"/>
</dbReference>
<dbReference type="InterPro" id="IPR013783">
    <property type="entry name" value="Ig-like_fold"/>
</dbReference>
<feature type="chain" id="PRO_5010748092" description="Secretion system C-terminal sorting domain-containing protein" evidence="1">
    <location>
        <begin position="17"/>
        <end position="364"/>
    </location>
</feature>
<accession>A0A1V9ELG1</accession>
<sequence>MLFICFILFSIPYAQAQCIASGPNSPASSASVPYSGSDYSFSNPTNALANDNNVSTAASVLSLFNQQTDYLQVKNFGFNIPTGASICGIEVHVVKSADNVLLNLASVTDYNVRIIKNNSLTGPNMADPAQWSASDTYITYGGVNDLWGTSWSPSDINSNNFGFSIAGEIITTVSLFPTARIDQISITVHYLDPTVLSAQAIQFNVVNASNRSALLSWKQSTEETTSYVVERSANGRTWETVKGSTQKNSNSSLHTFTDTKPFTGKSYYRIKMTTPDGGVSYTTTQPFALIDHTTLTCFPNPFTSDIQVKGIMAGERVAVTNMYGQCMYLSAPAINNTMTVNINDLQPGVYVISAGNRKMKVEKR</sequence>
<keyword evidence="4" id="KW-1185">Reference proteome</keyword>
<feature type="domain" description="Secretion system C-terminal sorting" evidence="2">
    <location>
        <begin position="298"/>
        <end position="361"/>
    </location>
</feature>
<gene>
    <name evidence="3" type="ORF">A4R26_08290</name>
</gene>
<dbReference type="Proteomes" id="UP000192276">
    <property type="component" value="Unassembled WGS sequence"/>
</dbReference>
<reference evidence="4" key="1">
    <citation type="submission" date="2016-04" db="EMBL/GenBank/DDBJ databases">
        <authorList>
            <person name="Chen L."/>
            <person name="Zhuang W."/>
            <person name="Wang G."/>
        </authorList>
    </citation>
    <scope>NUCLEOTIDE SEQUENCE [LARGE SCALE GENOMIC DNA]</scope>
    <source>
        <strain evidence="4">208</strain>
    </source>
</reference>
<protein>
    <recommendedName>
        <fullName evidence="2">Secretion system C-terminal sorting domain-containing protein</fullName>
    </recommendedName>
</protein>